<organism evidence="1 2">
    <name type="scientific">Symmachiella dynata</name>
    <dbReference type="NCBI Taxonomy" id="2527995"/>
    <lineage>
        <taxon>Bacteria</taxon>
        <taxon>Pseudomonadati</taxon>
        <taxon>Planctomycetota</taxon>
        <taxon>Planctomycetia</taxon>
        <taxon>Planctomycetales</taxon>
        <taxon>Planctomycetaceae</taxon>
        <taxon>Symmachiella</taxon>
    </lineage>
</organism>
<sequence>MRESYKILKFWPPRSRQGNSAVKSIMMQGRRK</sequence>
<reference evidence="1 2" key="1">
    <citation type="submission" date="2019-02" db="EMBL/GenBank/DDBJ databases">
        <title>Deep-cultivation of Planctomycetes and their phenomic and genomic characterization uncovers novel biology.</title>
        <authorList>
            <person name="Wiegand S."/>
            <person name="Jogler M."/>
            <person name="Boedeker C."/>
            <person name="Pinto D."/>
            <person name="Vollmers J."/>
            <person name="Rivas-Marin E."/>
            <person name="Kohn T."/>
            <person name="Peeters S.H."/>
            <person name="Heuer A."/>
            <person name="Rast P."/>
            <person name="Oberbeckmann S."/>
            <person name="Bunk B."/>
            <person name="Jeske O."/>
            <person name="Meyerdierks A."/>
            <person name="Storesund J.E."/>
            <person name="Kallscheuer N."/>
            <person name="Luecker S."/>
            <person name="Lage O.M."/>
            <person name="Pohl T."/>
            <person name="Merkel B.J."/>
            <person name="Hornburger P."/>
            <person name="Mueller R.-W."/>
            <person name="Bruemmer F."/>
            <person name="Labrenz M."/>
            <person name="Spormann A.M."/>
            <person name="Op den Camp H."/>
            <person name="Overmann J."/>
            <person name="Amann R."/>
            <person name="Jetten M.S.M."/>
            <person name="Mascher T."/>
            <person name="Medema M.H."/>
            <person name="Devos D.P."/>
            <person name="Kaster A.-K."/>
            <person name="Ovreas L."/>
            <person name="Rohde M."/>
            <person name="Galperin M.Y."/>
            <person name="Jogler C."/>
        </authorList>
    </citation>
    <scope>NUCLEOTIDE SEQUENCE [LARGE SCALE GENOMIC DNA]</scope>
    <source>
        <strain evidence="1 2">Mal52</strain>
    </source>
</reference>
<dbReference type="KEGG" id="sdyn:Mal52_04570"/>
<dbReference type="EMBL" id="CP036276">
    <property type="protein sequence ID" value="QDU42002.1"/>
    <property type="molecule type" value="Genomic_DNA"/>
</dbReference>
<gene>
    <name evidence="1" type="ORF">Mal52_04570</name>
</gene>
<dbReference type="AlphaFoldDB" id="A0A517ZHS0"/>
<protein>
    <submittedName>
        <fullName evidence="1">Uncharacterized protein</fullName>
    </submittedName>
</protein>
<name>A0A517ZHS0_9PLAN</name>
<dbReference type="Proteomes" id="UP000319383">
    <property type="component" value="Chromosome"/>
</dbReference>
<proteinExistence type="predicted"/>
<accession>A0A517ZHS0</accession>
<keyword evidence="2" id="KW-1185">Reference proteome</keyword>
<evidence type="ECO:0000313" key="1">
    <source>
        <dbReference type="EMBL" id="QDU42002.1"/>
    </source>
</evidence>
<evidence type="ECO:0000313" key="2">
    <source>
        <dbReference type="Proteomes" id="UP000319383"/>
    </source>
</evidence>